<gene>
    <name evidence="3" type="ORF">RB602_08055</name>
</gene>
<evidence type="ECO:0000313" key="3">
    <source>
        <dbReference type="EMBL" id="WOE73824.1"/>
    </source>
</evidence>
<evidence type="ECO:0008006" key="5">
    <source>
        <dbReference type="Google" id="ProtNLM"/>
    </source>
</evidence>
<accession>A0AA97F3W4</accession>
<dbReference type="AlphaFoldDB" id="A0AA97F3W4"/>
<evidence type="ECO:0000256" key="2">
    <source>
        <dbReference type="SAM" id="SignalP"/>
    </source>
</evidence>
<keyword evidence="4" id="KW-1185">Reference proteome</keyword>
<feature type="region of interest" description="Disordered" evidence="1">
    <location>
        <begin position="49"/>
        <end position="73"/>
    </location>
</feature>
<dbReference type="Proteomes" id="UP001302429">
    <property type="component" value="Chromosome"/>
</dbReference>
<dbReference type="EMBL" id="CP136594">
    <property type="protein sequence ID" value="WOE73824.1"/>
    <property type="molecule type" value="Genomic_DNA"/>
</dbReference>
<evidence type="ECO:0000256" key="1">
    <source>
        <dbReference type="SAM" id="MobiDB-lite"/>
    </source>
</evidence>
<name>A0AA97F3W4_9SPHN</name>
<protein>
    <recommendedName>
        <fullName evidence="5">EF-hand domain-containing protein</fullName>
    </recommendedName>
</protein>
<keyword evidence="2" id="KW-0732">Signal</keyword>
<dbReference type="RefSeq" id="WP_317080049.1">
    <property type="nucleotide sequence ID" value="NZ_CP136594.1"/>
</dbReference>
<feature type="chain" id="PRO_5041738142" description="EF-hand domain-containing protein" evidence="2">
    <location>
        <begin position="24"/>
        <end position="73"/>
    </location>
</feature>
<sequence>MRKLIAASALVLAGSLAATPAMADEQGPTIDTNGDGVADAWDRNNDGVADAWDTDGDGVADLFADSVSEGDDD</sequence>
<proteinExistence type="predicted"/>
<reference evidence="3 4" key="1">
    <citation type="submission" date="2023-10" db="EMBL/GenBank/DDBJ databases">
        <title>Complete genome sequence of a Sphingomonadaceae bacterium.</title>
        <authorList>
            <person name="Yan C."/>
        </authorList>
    </citation>
    <scope>NUCLEOTIDE SEQUENCE [LARGE SCALE GENOMIC DNA]</scope>
    <source>
        <strain evidence="3 4">SCSIO 66989</strain>
    </source>
</reference>
<dbReference type="KEGG" id="acoa:RB602_08055"/>
<evidence type="ECO:0000313" key="4">
    <source>
        <dbReference type="Proteomes" id="UP001302429"/>
    </source>
</evidence>
<feature type="signal peptide" evidence="2">
    <location>
        <begin position="1"/>
        <end position="23"/>
    </location>
</feature>
<organism evidence="3 4">
    <name type="scientific">Alterisphingorhabdus coralli</name>
    <dbReference type="NCBI Taxonomy" id="3071408"/>
    <lineage>
        <taxon>Bacteria</taxon>
        <taxon>Pseudomonadati</taxon>
        <taxon>Pseudomonadota</taxon>
        <taxon>Alphaproteobacteria</taxon>
        <taxon>Sphingomonadales</taxon>
        <taxon>Sphingomonadaceae</taxon>
        <taxon>Alterisphingorhabdus (ex Yan et al. 2024)</taxon>
    </lineage>
</organism>